<keyword evidence="21" id="KW-1185">Reference proteome</keyword>
<evidence type="ECO:0000259" key="19">
    <source>
        <dbReference type="PROSITE" id="PS51698"/>
    </source>
</evidence>
<evidence type="ECO:0000256" key="11">
    <source>
        <dbReference type="ARBA" id="ARBA00023110"/>
    </source>
</evidence>
<comment type="subcellular location">
    <subcellularLocation>
        <location evidence="4">Nucleus</location>
    </subcellularLocation>
</comment>
<proteinExistence type="inferred from homology"/>
<accession>A0A6A6W996</accession>
<dbReference type="InterPro" id="IPR029000">
    <property type="entry name" value="Cyclophilin-like_dom_sf"/>
</dbReference>
<dbReference type="GO" id="GO:0000209">
    <property type="term" value="P:protein polyubiquitination"/>
    <property type="evidence" value="ECO:0007669"/>
    <property type="project" value="TreeGrafter"/>
</dbReference>
<feature type="domain" description="U-box" evidence="19">
    <location>
        <begin position="40"/>
        <end position="113"/>
    </location>
</feature>
<dbReference type="EMBL" id="ML996570">
    <property type="protein sequence ID" value="KAF2759125.1"/>
    <property type="molecule type" value="Genomic_DNA"/>
</dbReference>
<evidence type="ECO:0000256" key="5">
    <source>
        <dbReference type="ARBA" id="ARBA00007930"/>
    </source>
</evidence>
<feature type="region of interest" description="Disordered" evidence="17">
    <location>
        <begin position="263"/>
        <end position="288"/>
    </location>
</feature>
<dbReference type="InterPro" id="IPR013083">
    <property type="entry name" value="Znf_RING/FYVE/PHD"/>
</dbReference>
<feature type="region of interest" description="Disordered" evidence="17">
    <location>
        <begin position="221"/>
        <end position="250"/>
    </location>
</feature>
<reference evidence="20" key="1">
    <citation type="journal article" date="2020" name="Stud. Mycol.">
        <title>101 Dothideomycetes genomes: a test case for predicting lifestyles and emergence of pathogens.</title>
        <authorList>
            <person name="Haridas S."/>
            <person name="Albert R."/>
            <person name="Binder M."/>
            <person name="Bloem J."/>
            <person name="Labutti K."/>
            <person name="Salamov A."/>
            <person name="Andreopoulos B."/>
            <person name="Baker S."/>
            <person name="Barry K."/>
            <person name="Bills G."/>
            <person name="Bluhm B."/>
            <person name="Cannon C."/>
            <person name="Castanera R."/>
            <person name="Culley D."/>
            <person name="Daum C."/>
            <person name="Ezra D."/>
            <person name="Gonzalez J."/>
            <person name="Henrissat B."/>
            <person name="Kuo A."/>
            <person name="Liang C."/>
            <person name="Lipzen A."/>
            <person name="Lutzoni F."/>
            <person name="Magnuson J."/>
            <person name="Mondo S."/>
            <person name="Nolan M."/>
            <person name="Ohm R."/>
            <person name="Pangilinan J."/>
            <person name="Park H.-J."/>
            <person name="Ramirez L."/>
            <person name="Alfaro M."/>
            <person name="Sun H."/>
            <person name="Tritt A."/>
            <person name="Yoshinaga Y."/>
            <person name="Zwiers L.-H."/>
            <person name="Turgeon B."/>
            <person name="Goodwin S."/>
            <person name="Spatafora J."/>
            <person name="Crous P."/>
            <person name="Grigoriev I."/>
        </authorList>
    </citation>
    <scope>NUCLEOTIDE SEQUENCE</scope>
    <source>
        <strain evidence="20">CBS 121739</strain>
    </source>
</reference>
<dbReference type="CDD" id="cd16663">
    <property type="entry name" value="RING-Ubox_PPIL2"/>
    <property type="match status" value="1"/>
</dbReference>
<dbReference type="SMART" id="SM00504">
    <property type="entry name" value="Ubox"/>
    <property type="match status" value="1"/>
</dbReference>
<evidence type="ECO:0000256" key="14">
    <source>
        <dbReference type="ARBA" id="ARBA00030661"/>
    </source>
</evidence>
<dbReference type="Gene3D" id="3.30.40.10">
    <property type="entry name" value="Zinc/RING finger domain, C3HC4 (zinc finger)"/>
    <property type="match status" value="1"/>
</dbReference>
<dbReference type="PRINTS" id="PR00153">
    <property type="entry name" value="CSAPPISMRASE"/>
</dbReference>
<sequence>MGKGTDKLYITHSEWSSEDAFSASKGSSASKAKIPGANFRRLPFNFCAVSLQPFKQPVCTSDGVIFDWENILEWLKKHGTNPINGTPLKSADLIKLNFMKNDDGEFVDPVTYRVLTDNSHIVALGNTGNVFTWDTIDRLNIKAKNWKDLVSEEDFTRKDLITLQDPQNLGARDLSSFKYVQEGVRTLTDAQEAERSSGVNADALGSSGKIVKAKEAIAKARAEREKKAANSGPSATQATAMTRPGSTAAAPAHLNQIKKPAYNSAQHTTGKAAASFTSTGLTPHTSNERAILTDEEYMLKPKRIKTKGYARLHTSHGPLTLELHPEFAPKTVWNFVQLAKRGYYNSTTFHRSIRNFMLQGGDPTGTGRGGTSIWNKPFADETDGPLKHDSRGTVSMANKGKNTNTSQFFITYRQTPHLDRKHTIFARVLPDGGGLDVLSRIESVATDDKDRPVDDVVIEQVVVFVDPFEEFLKSRAEKESREAADEEVRRQGGTEDDRTTWTGKRIRRDGVVGGDTDGAVAGVGKYLKAAIEEEKGREKGKNDVVVGGWGEGDDRELQQQQPVRKKVKKSAGGFGNFDCW</sequence>
<dbReference type="AlphaFoldDB" id="A0A6A6W996"/>
<keyword evidence="9" id="KW-0808">Transferase</keyword>
<evidence type="ECO:0000256" key="7">
    <source>
        <dbReference type="ARBA" id="ARBA00013194"/>
    </source>
</evidence>
<dbReference type="InterPro" id="IPR044666">
    <property type="entry name" value="Cyclophilin_A-like"/>
</dbReference>
<dbReference type="InterPro" id="IPR003613">
    <property type="entry name" value="Ubox_domain"/>
</dbReference>
<keyword evidence="11" id="KW-0697">Rotamase</keyword>
<evidence type="ECO:0000256" key="17">
    <source>
        <dbReference type="SAM" id="MobiDB-lite"/>
    </source>
</evidence>
<dbReference type="OrthoDB" id="407558at2759"/>
<evidence type="ECO:0000256" key="13">
    <source>
        <dbReference type="ARBA" id="ARBA00023242"/>
    </source>
</evidence>
<dbReference type="PROSITE" id="PS51698">
    <property type="entry name" value="U_BOX"/>
    <property type="match status" value="1"/>
</dbReference>
<dbReference type="Proteomes" id="UP000799437">
    <property type="component" value="Unassembled WGS sequence"/>
</dbReference>
<evidence type="ECO:0000256" key="6">
    <source>
        <dbReference type="ARBA" id="ARBA00012483"/>
    </source>
</evidence>
<feature type="compositionally biased region" description="Basic and acidic residues" evidence="17">
    <location>
        <begin position="475"/>
        <end position="499"/>
    </location>
</feature>
<comment type="catalytic activity">
    <reaction evidence="2">
        <text>[protein]-peptidylproline (omega=180) = [protein]-peptidylproline (omega=0)</text>
        <dbReference type="Rhea" id="RHEA:16237"/>
        <dbReference type="Rhea" id="RHEA-COMP:10747"/>
        <dbReference type="Rhea" id="RHEA-COMP:10748"/>
        <dbReference type="ChEBI" id="CHEBI:83833"/>
        <dbReference type="ChEBI" id="CHEBI:83834"/>
        <dbReference type="EC" id="5.2.1.8"/>
    </reaction>
</comment>
<keyword evidence="12" id="KW-0413">Isomerase</keyword>
<dbReference type="Pfam" id="PF04564">
    <property type="entry name" value="U-box"/>
    <property type="match status" value="1"/>
</dbReference>
<dbReference type="FunFam" id="2.40.100.10:FF:000014">
    <property type="entry name" value="Peptidyl-prolyl cis-trans isomerase cyp65"/>
    <property type="match status" value="1"/>
</dbReference>
<evidence type="ECO:0000313" key="20">
    <source>
        <dbReference type="EMBL" id="KAF2759125.1"/>
    </source>
</evidence>
<dbReference type="PROSITE" id="PS00170">
    <property type="entry name" value="CSA_PPIASE_1"/>
    <property type="match status" value="1"/>
</dbReference>
<keyword evidence="10" id="KW-0833">Ubl conjugation pathway</keyword>
<evidence type="ECO:0000256" key="9">
    <source>
        <dbReference type="ARBA" id="ARBA00022679"/>
    </source>
</evidence>
<gene>
    <name evidence="20" type="ORF">EJ05DRAFT_475353</name>
</gene>
<dbReference type="GO" id="GO:0003755">
    <property type="term" value="F:peptidyl-prolyl cis-trans isomerase activity"/>
    <property type="evidence" value="ECO:0007669"/>
    <property type="project" value="UniProtKB-KW"/>
</dbReference>
<organism evidence="20 21">
    <name type="scientific">Pseudovirgaria hyperparasitica</name>
    <dbReference type="NCBI Taxonomy" id="470096"/>
    <lineage>
        <taxon>Eukaryota</taxon>
        <taxon>Fungi</taxon>
        <taxon>Dikarya</taxon>
        <taxon>Ascomycota</taxon>
        <taxon>Pezizomycotina</taxon>
        <taxon>Dothideomycetes</taxon>
        <taxon>Dothideomycetes incertae sedis</taxon>
        <taxon>Acrospermales</taxon>
        <taxon>Acrospermaceae</taxon>
        <taxon>Pseudovirgaria</taxon>
    </lineage>
</organism>
<feature type="domain" description="PPIase cyclophilin-type" evidence="18">
    <location>
        <begin position="313"/>
        <end position="463"/>
    </location>
</feature>
<evidence type="ECO:0000256" key="1">
    <source>
        <dbReference type="ARBA" id="ARBA00000900"/>
    </source>
</evidence>
<dbReference type="InterPro" id="IPR026951">
    <property type="entry name" value="PPIL2_U-box_dom"/>
</dbReference>
<evidence type="ECO:0000313" key="21">
    <source>
        <dbReference type="Proteomes" id="UP000799437"/>
    </source>
</evidence>
<feature type="region of interest" description="Disordered" evidence="17">
    <location>
        <begin position="475"/>
        <end position="509"/>
    </location>
</feature>
<evidence type="ECO:0000256" key="12">
    <source>
        <dbReference type="ARBA" id="ARBA00023235"/>
    </source>
</evidence>
<evidence type="ECO:0000256" key="4">
    <source>
        <dbReference type="ARBA" id="ARBA00004123"/>
    </source>
</evidence>
<comment type="function">
    <text evidence="3">May catalyze the cis-trans isomerization of proline imidic peptide bonds in oligopeptides thereby assisting the folding of proteins. May also function as a chaperone, playing a role in intracellular transport of proteins. May also have a protein ubiquitin ligase activity acting as an E3 ubiquitin protein ligase or as a ubiquitin-ubiquitin ligase promoting elongation of ubiquitin chains on proteins.</text>
</comment>
<evidence type="ECO:0000256" key="16">
    <source>
        <dbReference type="ARBA" id="ARBA00033051"/>
    </source>
</evidence>
<dbReference type="GO" id="GO:0061630">
    <property type="term" value="F:ubiquitin protein ligase activity"/>
    <property type="evidence" value="ECO:0007669"/>
    <property type="project" value="UniProtKB-EC"/>
</dbReference>
<comment type="similarity">
    <text evidence="5">Belongs to the cyclophilin-type PPIase family. PPIL2 subfamily.</text>
</comment>
<dbReference type="EC" id="5.2.1.8" evidence="7"/>
<dbReference type="InterPro" id="IPR020892">
    <property type="entry name" value="Cyclophilin-type_PPIase_CS"/>
</dbReference>
<feature type="compositionally biased region" description="Polar residues" evidence="17">
    <location>
        <begin position="263"/>
        <end position="285"/>
    </location>
</feature>
<dbReference type="Pfam" id="PF00160">
    <property type="entry name" value="Pro_isomerase"/>
    <property type="match status" value="1"/>
</dbReference>
<dbReference type="GO" id="GO:0006457">
    <property type="term" value="P:protein folding"/>
    <property type="evidence" value="ECO:0007669"/>
    <property type="project" value="InterPro"/>
</dbReference>
<dbReference type="PANTHER" id="PTHR45625">
    <property type="entry name" value="PEPTIDYL-PROLYL CIS-TRANS ISOMERASE-RELATED"/>
    <property type="match status" value="1"/>
</dbReference>
<evidence type="ECO:0000256" key="10">
    <source>
        <dbReference type="ARBA" id="ARBA00022786"/>
    </source>
</evidence>
<evidence type="ECO:0000256" key="15">
    <source>
        <dbReference type="ARBA" id="ARBA00030942"/>
    </source>
</evidence>
<protein>
    <recommendedName>
        <fullName evidence="8">Peptidyl-prolyl cis-trans isomerase-like 2</fullName>
        <ecNumber evidence="6">2.3.2.27</ecNumber>
        <ecNumber evidence="7">5.2.1.8</ecNumber>
    </recommendedName>
    <alternativeName>
        <fullName evidence="14">Cyclophilin-60</fullName>
    </alternativeName>
    <alternativeName>
        <fullName evidence="15">Cyclophilin-like protein Cyp-60</fullName>
    </alternativeName>
    <alternativeName>
        <fullName evidence="16">RING-type E3 ubiquitin transferase isomerase-like 2</fullName>
    </alternativeName>
</protein>
<evidence type="ECO:0000256" key="3">
    <source>
        <dbReference type="ARBA" id="ARBA00003697"/>
    </source>
</evidence>
<keyword evidence="13" id="KW-0539">Nucleus</keyword>
<evidence type="ECO:0000256" key="8">
    <source>
        <dbReference type="ARBA" id="ARBA00020592"/>
    </source>
</evidence>
<dbReference type="FunFam" id="3.30.40.10:FF:000079">
    <property type="entry name" value="Peptidyl-prolyl cis-trans isomerase 2"/>
    <property type="match status" value="1"/>
</dbReference>
<dbReference type="GO" id="GO:0071013">
    <property type="term" value="C:catalytic step 2 spliceosome"/>
    <property type="evidence" value="ECO:0007669"/>
    <property type="project" value="TreeGrafter"/>
</dbReference>
<feature type="compositionally biased region" description="Polar residues" evidence="17">
    <location>
        <begin position="231"/>
        <end position="240"/>
    </location>
</feature>
<dbReference type="EC" id="2.3.2.27" evidence="6"/>
<feature type="region of interest" description="Disordered" evidence="17">
    <location>
        <begin position="534"/>
        <end position="580"/>
    </location>
</feature>
<comment type="catalytic activity">
    <reaction evidence="1">
        <text>S-ubiquitinyl-[E2 ubiquitin-conjugating enzyme]-L-cysteine + [acceptor protein]-L-lysine = [E2 ubiquitin-conjugating enzyme]-L-cysteine + N(6)-ubiquitinyl-[acceptor protein]-L-lysine.</text>
        <dbReference type="EC" id="2.3.2.27"/>
    </reaction>
</comment>
<evidence type="ECO:0000259" key="18">
    <source>
        <dbReference type="PROSITE" id="PS50072"/>
    </source>
</evidence>
<dbReference type="PROSITE" id="PS50072">
    <property type="entry name" value="CSA_PPIASE_2"/>
    <property type="match status" value="1"/>
</dbReference>
<dbReference type="SUPFAM" id="SSF57850">
    <property type="entry name" value="RING/U-box"/>
    <property type="match status" value="1"/>
</dbReference>
<dbReference type="RefSeq" id="XP_033601576.1">
    <property type="nucleotide sequence ID" value="XM_033743778.1"/>
</dbReference>
<dbReference type="InterPro" id="IPR002130">
    <property type="entry name" value="Cyclophilin-type_PPIase_dom"/>
</dbReference>
<dbReference type="Gene3D" id="2.40.100.10">
    <property type="entry name" value="Cyclophilin-like"/>
    <property type="match status" value="1"/>
</dbReference>
<dbReference type="GeneID" id="54484832"/>
<dbReference type="SUPFAM" id="SSF50891">
    <property type="entry name" value="Cyclophilin-like"/>
    <property type="match status" value="1"/>
</dbReference>
<dbReference type="PANTHER" id="PTHR45625:SF1">
    <property type="entry name" value="RING-TYPE E3 UBIQUITIN-PROTEIN LIGASE PPIL2"/>
    <property type="match status" value="1"/>
</dbReference>
<evidence type="ECO:0000256" key="2">
    <source>
        <dbReference type="ARBA" id="ARBA00000971"/>
    </source>
</evidence>
<name>A0A6A6W996_9PEZI</name>